<evidence type="ECO:0000256" key="3">
    <source>
        <dbReference type="ARBA" id="ARBA00008207"/>
    </source>
</evidence>
<reference evidence="18 19" key="1">
    <citation type="submission" date="2017-03" db="EMBL/GenBank/DDBJ databases">
        <title>Genome sequence of Geothermobacter sp. EPR-M, Deep-Sea Iron Reducer.</title>
        <authorList>
            <person name="Tully B."/>
            <person name="Savalia P."/>
            <person name="Abuyen K."/>
            <person name="Baughan C."/>
            <person name="Romero E."/>
            <person name="Ronkowski C."/>
            <person name="Torres B."/>
            <person name="Tremblay J."/>
            <person name="Trujillo A."/>
            <person name="Tyler M."/>
            <person name="Perez-Rodriguez I."/>
            <person name="Amend J."/>
        </authorList>
    </citation>
    <scope>NUCLEOTIDE SEQUENCE [LARGE SCALE GENOMIC DNA]</scope>
    <source>
        <strain evidence="18 19">EPR-M</strain>
    </source>
</reference>
<comment type="catalytic activity">
    <reaction evidence="16 17">
        <text>epoxyqueuosine(34) in tRNA + AH2 = queuosine(34) in tRNA + A + H2O</text>
        <dbReference type="Rhea" id="RHEA:32159"/>
        <dbReference type="Rhea" id="RHEA-COMP:18571"/>
        <dbReference type="Rhea" id="RHEA-COMP:18582"/>
        <dbReference type="ChEBI" id="CHEBI:13193"/>
        <dbReference type="ChEBI" id="CHEBI:15377"/>
        <dbReference type="ChEBI" id="CHEBI:17499"/>
        <dbReference type="ChEBI" id="CHEBI:194431"/>
        <dbReference type="ChEBI" id="CHEBI:194443"/>
        <dbReference type="EC" id="1.17.99.6"/>
    </reaction>
</comment>
<dbReference type="UniPathway" id="UPA00392"/>
<feature type="binding site" evidence="17">
    <location>
        <position position="8"/>
    </location>
    <ligand>
        <name>[4Fe-4S] cluster</name>
        <dbReference type="ChEBI" id="CHEBI:49883"/>
    </ligand>
</feature>
<comment type="caution">
    <text evidence="18">The sequence shown here is derived from an EMBL/GenBank/DDBJ whole genome shotgun (WGS) entry which is preliminary data.</text>
</comment>
<evidence type="ECO:0000256" key="6">
    <source>
        <dbReference type="ARBA" id="ARBA00022485"/>
    </source>
</evidence>
<evidence type="ECO:0000256" key="2">
    <source>
        <dbReference type="ARBA" id="ARBA00004691"/>
    </source>
</evidence>
<dbReference type="GO" id="GO:0051539">
    <property type="term" value="F:4 iron, 4 sulfur cluster binding"/>
    <property type="evidence" value="ECO:0007669"/>
    <property type="project" value="UniProtKB-UniRule"/>
</dbReference>
<keyword evidence="11 17" id="KW-0408">Iron</keyword>
<dbReference type="HAMAP" id="MF_02089">
    <property type="entry name" value="QueH"/>
    <property type="match status" value="1"/>
</dbReference>
<gene>
    <name evidence="17" type="primary">queH</name>
    <name evidence="18" type="ORF">B5V00_07610</name>
</gene>
<name>A0A1X0Y5J3_9BACT</name>
<keyword evidence="6 17" id="KW-0004">4Fe-4S</keyword>
<accession>A0A1X0Y5J3</accession>
<dbReference type="OrthoDB" id="9801033at2"/>
<dbReference type="PANTHER" id="PTHR36701">
    <property type="entry name" value="EPOXYQUEUOSINE REDUCTASE QUEH"/>
    <property type="match status" value="1"/>
</dbReference>
<dbReference type="RefSeq" id="WP_085010180.1">
    <property type="nucleotide sequence ID" value="NZ_NAAD01000008.1"/>
</dbReference>
<dbReference type="GO" id="GO:0052693">
    <property type="term" value="F:epoxyqueuosine reductase activity"/>
    <property type="evidence" value="ECO:0007669"/>
    <property type="project" value="UniProtKB-UniRule"/>
</dbReference>
<keyword evidence="19" id="KW-1185">Reference proteome</keyword>
<evidence type="ECO:0000313" key="19">
    <source>
        <dbReference type="Proteomes" id="UP000193136"/>
    </source>
</evidence>
<dbReference type="PANTHER" id="PTHR36701:SF1">
    <property type="entry name" value="EPOXYQUEUOSINE REDUCTASE QUEH"/>
    <property type="match status" value="1"/>
</dbReference>
<evidence type="ECO:0000256" key="15">
    <source>
        <dbReference type="ARBA" id="ARBA00031446"/>
    </source>
</evidence>
<sequence>MNLLLHICCANCAIYPVKMLRQQHHLLTGYFFNHNIHPYQEFRRRLDTTREYAEQVDLPLIVSEEYALEEFLSNVAADPASRCDYCYRARMSATARLAAEQGFDGFSTSLLYSRYQQHDAIRAFGENLAAEYGLVFVYEDYRVGWREGIDVSKTMGLYRQQYCGCIYSEKERYYRPSTN</sequence>
<feature type="binding site" evidence="17">
    <location>
        <position position="83"/>
    </location>
    <ligand>
        <name>[4Fe-4S] cluster</name>
        <dbReference type="ChEBI" id="CHEBI:49883"/>
    </ligand>
</feature>
<evidence type="ECO:0000256" key="7">
    <source>
        <dbReference type="ARBA" id="ARBA00022694"/>
    </source>
</evidence>
<dbReference type="Pfam" id="PF02677">
    <property type="entry name" value="QueH"/>
    <property type="match status" value="1"/>
</dbReference>
<dbReference type="InterPro" id="IPR014729">
    <property type="entry name" value="Rossmann-like_a/b/a_fold"/>
</dbReference>
<evidence type="ECO:0000256" key="12">
    <source>
        <dbReference type="ARBA" id="ARBA00023014"/>
    </source>
</evidence>
<dbReference type="SUPFAM" id="SSF52402">
    <property type="entry name" value="Adenine nucleotide alpha hydrolases-like"/>
    <property type="match status" value="1"/>
</dbReference>
<evidence type="ECO:0000256" key="5">
    <source>
        <dbReference type="ARBA" id="ARBA00016895"/>
    </source>
</evidence>
<keyword evidence="14 17" id="KW-0676">Redox-active center</keyword>
<keyword evidence="12 17" id="KW-0411">Iron-sulfur</keyword>
<keyword evidence="9 17" id="KW-0671">Queuosine biosynthesis</keyword>
<dbReference type="Gene3D" id="3.40.50.620">
    <property type="entry name" value="HUPs"/>
    <property type="match status" value="1"/>
</dbReference>
<dbReference type="GO" id="GO:0008616">
    <property type="term" value="P:tRNA queuosine(34) biosynthetic process"/>
    <property type="evidence" value="ECO:0007669"/>
    <property type="project" value="UniProtKB-UniRule"/>
</dbReference>
<organism evidence="18 19">
    <name type="scientific">Geothermobacter hydrogeniphilus</name>
    <dbReference type="NCBI Taxonomy" id="1969733"/>
    <lineage>
        <taxon>Bacteria</taxon>
        <taxon>Pseudomonadati</taxon>
        <taxon>Thermodesulfobacteriota</taxon>
        <taxon>Desulfuromonadia</taxon>
        <taxon>Desulfuromonadales</taxon>
        <taxon>Geothermobacteraceae</taxon>
        <taxon>Geothermobacter</taxon>
    </lineage>
</organism>
<feature type="binding site" evidence="17">
    <location>
        <position position="86"/>
    </location>
    <ligand>
        <name>[4Fe-4S] cluster</name>
        <dbReference type="ChEBI" id="CHEBI:49883"/>
    </ligand>
</feature>
<feature type="binding site" evidence="17">
    <location>
        <position position="9"/>
    </location>
    <ligand>
        <name>[4Fe-4S] cluster</name>
        <dbReference type="ChEBI" id="CHEBI:49883"/>
    </ligand>
</feature>
<keyword evidence="8 17" id="KW-0479">Metal-binding</keyword>
<keyword evidence="10 17" id="KW-0560">Oxidoreductase</keyword>
<dbReference type="GO" id="GO:0046872">
    <property type="term" value="F:metal ion binding"/>
    <property type="evidence" value="ECO:0007669"/>
    <property type="project" value="UniProtKB-KW"/>
</dbReference>
<evidence type="ECO:0000256" key="11">
    <source>
        <dbReference type="ARBA" id="ARBA00023004"/>
    </source>
</evidence>
<evidence type="ECO:0000256" key="13">
    <source>
        <dbReference type="ARBA" id="ARBA00023157"/>
    </source>
</evidence>
<dbReference type="InterPro" id="IPR003828">
    <property type="entry name" value="QueH"/>
</dbReference>
<evidence type="ECO:0000256" key="10">
    <source>
        <dbReference type="ARBA" id="ARBA00023002"/>
    </source>
</evidence>
<keyword evidence="13 17" id="KW-1015">Disulfide bond</keyword>
<dbReference type="EMBL" id="NAAD01000008">
    <property type="protein sequence ID" value="ORJ60425.1"/>
    <property type="molecule type" value="Genomic_DNA"/>
</dbReference>
<evidence type="ECO:0000256" key="16">
    <source>
        <dbReference type="ARBA" id="ARBA00047415"/>
    </source>
</evidence>
<comment type="function">
    <text evidence="1 17">Catalyzes the conversion of epoxyqueuosine (oQ) to queuosine (Q), which is a hypermodified base found in the wobble positions of tRNA(Asp), tRNA(Asn), tRNA(His) and tRNA(Tyr).</text>
</comment>
<evidence type="ECO:0000256" key="1">
    <source>
        <dbReference type="ARBA" id="ARBA00002268"/>
    </source>
</evidence>
<evidence type="ECO:0000256" key="9">
    <source>
        <dbReference type="ARBA" id="ARBA00022785"/>
    </source>
</evidence>
<dbReference type="EC" id="1.17.99.6" evidence="4 17"/>
<evidence type="ECO:0000256" key="17">
    <source>
        <dbReference type="HAMAP-Rule" id="MF_02089"/>
    </source>
</evidence>
<evidence type="ECO:0000256" key="4">
    <source>
        <dbReference type="ARBA" id="ARBA00012622"/>
    </source>
</evidence>
<keyword evidence="7 17" id="KW-0819">tRNA processing</keyword>
<comment type="pathway">
    <text evidence="2 17">tRNA modification; tRNA-queuosine biosynthesis.</text>
</comment>
<dbReference type="AlphaFoldDB" id="A0A1X0Y5J3"/>
<comment type="similarity">
    <text evidence="3 17">Belongs to the QueH family.</text>
</comment>
<protein>
    <recommendedName>
        <fullName evidence="5 17">Epoxyqueuosine reductase QueH</fullName>
        <ecNumber evidence="4 17">1.17.99.6</ecNumber>
    </recommendedName>
    <alternativeName>
        <fullName evidence="15 17">Queuosine biosynthesis protein QueH</fullName>
    </alternativeName>
</protein>
<dbReference type="STRING" id="1969733.B5V00_07610"/>
<evidence type="ECO:0000313" key="18">
    <source>
        <dbReference type="EMBL" id="ORJ60425.1"/>
    </source>
</evidence>
<proteinExistence type="inferred from homology"/>
<evidence type="ECO:0000256" key="8">
    <source>
        <dbReference type="ARBA" id="ARBA00022723"/>
    </source>
</evidence>
<evidence type="ECO:0000256" key="14">
    <source>
        <dbReference type="ARBA" id="ARBA00023284"/>
    </source>
</evidence>
<dbReference type="Proteomes" id="UP000193136">
    <property type="component" value="Unassembled WGS sequence"/>
</dbReference>
<feature type="disulfide bond" description="Redox-active" evidence="17">
    <location>
        <begin position="163"/>
        <end position="165"/>
    </location>
</feature>